<reference evidence="2 3" key="1">
    <citation type="submission" date="2021-01" db="EMBL/GenBank/DDBJ databases">
        <title>Chromosome-level genome assembly of a human fungal pathogen reveals clustering of transcriptionally co-regulated genes.</title>
        <authorList>
            <person name="Voorhies M."/>
            <person name="Cohen S."/>
            <person name="Shea T.P."/>
            <person name="Petrus S."/>
            <person name="Munoz J.F."/>
            <person name="Poplawski S."/>
            <person name="Goldman W.E."/>
            <person name="Michael T."/>
            <person name="Cuomo C.A."/>
            <person name="Sil A."/>
            <person name="Beyhan S."/>
        </authorList>
    </citation>
    <scope>NUCLEOTIDE SEQUENCE [LARGE SCALE GENOMIC DNA]</scope>
    <source>
        <strain evidence="2 3">G184AR</strain>
    </source>
</reference>
<accession>A0A8H8CWP1</accession>
<name>A0A8H8CWP1_AJECA</name>
<feature type="region of interest" description="Disordered" evidence="1">
    <location>
        <begin position="16"/>
        <end position="80"/>
    </location>
</feature>
<gene>
    <name evidence="2" type="ORF">I7I52_04624</name>
</gene>
<evidence type="ECO:0000313" key="3">
    <source>
        <dbReference type="Proteomes" id="UP000670092"/>
    </source>
</evidence>
<proteinExistence type="predicted"/>
<feature type="compositionally biased region" description="Basic and acidic residues" evidence="1">
    <location>
        <begin position="46"/>
        <end position="79"/>
    </location>
</feature>
<protein>
    <submittedName>
        <fullName evidence="2">Uncharacterized protein</fullName>
    </submittedName>
</protein>
<dbReference type="VEuPathDB" id="FungiDB:I7I52_04624"/>
<dbReference type="AlphaFoldDB" id="A0A8H8CWP1"/>
<comment type="caution">
    <text evidence="2">The sequence shown here is derived from an EMBL/GenBank/DDBJ whole genome shotgun (WGS) entry which is preliminary data.</text>
</comment>
<dbReference type="Proteomes" id="UP000670092">
    <property type="component" value="Unassembled WGS sequence"/>
</dbReference>
<evidence type="ECO:0000313" key="2">
    <source>
        <dbReference type="EMBL" id="KAG5293341.1"/>
    </source>
</evidence>
<dbReference type="EMBL" id="JAEVHI010000004">
    <property type="protein sequence ID" value="KAG5293341.1"/>
    <property type="molecule type" value="Genomic_DNA"/>
</dbReference>
<organism evidence="2 3">
    <name type="scientific">Ajellomyces capsulatus</name>
    <name type="common">Darling's disease fungus</name>
    <name type="synonym">Histoplasma capsulatum</name>
    <dbReference type="NCBI Taxonomy" id="5037"/>
    <lineage>
        <taxon>Eukaryota</taxon>
        <taxon>Fungi</taxon>
        <taxon>Dikarya</taxon>
        <taxon>Ascomycota</taxon>
        <taxon>Pezizomycotina</taxon>
        <taxon>Eurotiomycetes</taxon>
        <taxon>Eurotiomycetidae</taxon>
        <taxon>Onygenales</taxon>
        <taxon>Ajellomycetaceae</taxon>
        <taxon>Histoplasma</taxon>
    </lineage>
</organism>
<sequence length="94" mass="10758">MPGVCGLAMIVHLSPKTTHNNQNCSRRKSPNIVIRSQDNFQPIITLHEKPKDKERNPKQSKKDDESKQCRFPEPKRGPERCVIPMMKCSRAGSF</sequence>
<evidence type="ECO:0000256" key="1">
    <source>
        <dbReference type="SAM" id="MobiDB-lite"/>
    </source>
</evidence>